<feature type="chain" id="PRO_5012744646" evidence="1">
    <location>
        <begin position="23"/>
        <end position="95"/>
    </location>
</feature>
<name>A0A2B8BNG2_9PROT</name>
<evidence type="ECO:0000313" key="3">
    <source>
        <dbReference type="Proteomes" id="UP000225379"/>
    </source>
</evidence>
<dbReference type="AlphaFoldDB" id="A0A2B8BNG2"/>
<gene>
    <name evidence="2" type="ORF">CRT60_03665</name>
</gene>
<proteinExistence type="predicted"/>
<evidence type="ECO:0000256" key="1">
    <source>
        <dbReference type="SAM" id="SignalP"/>
    </source>
</evidence>
<keyword evidence="3" id="KW-1185">Reference proteome</keyword>
<keyword evidence="1" id="KW-0732">Signal</keyword>
<evidence type="ECO:0000313" key="2">
    <source>
        <dbReference type="EMBL" id="PGH59088.1"/>
    </source>
</evidence>
<sequence length="95" mass="10416">MFKAQAVVFTALISVISGGASALTYGNATCDQLVDEVINTKKLFEQAVQDFKQHSEQPATKQDIVQLSLLTQRHDRAFAMLAVKCPDALSNIDFN</sequence>
<protein>
    <submittedName>
        <fullName evidence="2">Uncharacterized protein</fullName>
    </submittedName>
</protein>
<dbReference type="OrthoDB" id="7307321at2"/>
<feature type="signal peptide" evidence="1">
    <location>
        <begin position="1"/>
        <end position="22"/>
    </location>
</feature>
<accession>A0A2B8BNG2</accession>
<comment type="caution">
    <text evidence="2">The sequence shown here is derived from an EMBL/GenBank/DDBJ whole genome shotgun (WGS) entry which is preliminary data.</text>
</comment>
<organism evidence="2 3">
    <name type="scientific">Azospirillum palustre</name>
    <dbReference type="NCBI Taxonomy" id="2044885"/>
    <lineage>
        <taxon>Bacteria</taxon>
        <taxon>Pseudomonadati</taxon>
        <taxon>Pseudomonadota</taxon>
        <taxon>Alphaproteobacteria</taxon>
        <taxon>Rhodospirillales</taxon>
        <taxon>Azospirillaceae</taxon>
        <taxon>Azospirillum</taxon>
    </lineage>
</organism>
<dbReference type="EMBL" id="PDKW01000037">
    <property type="protein sequence ID" value="PGH59088.1"/>
    <property type="molecule type" value="Genomic_DNA"/>
</dbReference>
<reference evidence="3" key="1">
    <citation type="submission" date="2017-10" db="EMBL/GenBank/DDBJ databases">
        <authorList>
            <person name="Kravchenko I.K."/>
            <person name="Grouzdev D.S."/>
        </authorList>
    </citation>
    <scope>NUCLEOTIDE SEQUENCE [LARGE SCALE GENOMIC DNA]</scope>
    <source>
        <strain evidence="3">B2</strain>
    </source>
</reference>
<dbReference type="Proteomes" id="UP000225379">
    <property type="component" value="Unassembled WGS sequence"/>
</dbReference>
<dbReference type="RefSeq" id="WP_098735080.1">
    <property type="nucleotide sequence ID" value="NZ_PDKW01000037.1"/>
</dbReference>